<dbReference type="Proteomes" id="UP000251431">
    <property type="component" value="Unassembled WGS sequence"/>
</dbReference>
<reference evidence="1 2" key="1">
    <citation type="submission" date="2018-06" db="EMBL/GenBank/DDBJ databases">
        <authorList>
            <consortium name="Pathogen Informatics"/>
            <person name="Doyle S."/>
        </authorList>
    </citation>
    <scope>NUCLEOTIDE SEQUENCE [LARGE SCALE GENOMIC DNA]</scope>
    <source>
        <strain evidence="1 2">NCTC7582</strain>
    </source>
</reference>
<evidence type="ECO:0000313" key="2">
    <source>
        <dbReference type="Proteomes" id="UP000251431"/>
    </source>
</evidence>
<accession>A0A2X0Y8J0</accession>
<sequence length="86" mass="10022">MDELLEQFKDHIHEDGEGDTSLSFYLRNARRYVKKATGTEQEYLVLMVAGIMYEYRVAEDELKKALDALTPFMILEVYDDAETPIQ</sequence>
<gene>
    <name evidence="1" type="ORF">NCTC7582_01948</name>
</gene>
<name>A0A2X0Y8J0_9BACI</name>
<organism evidence="1 2">
    <name type="scientific">Lysinibacillus capsici</name>
    <dbReference type="NCBI Taxonomy" id="2115968"/>
    <lineage>
        <taxon>Bacteria</taxon>
        <taxon>Bacillati</taxon>
        <taxon>Bacillota</taxon>
        <taxon>Bacilli</taxon>
        <taxon>Bacillales</taxon>
        <taxon>Bacillaceae</taxon>
        <taxon>Lysinibacillus</taxon>
    </lineage>
</organism>
<dbReference type="RefSeq" id="WP_112117155.1">
    <property type="nucleotide sequence ID" value="NZ_UAQE01000001.1"/>
</dbReference>
<dbReference type="EMBL" id="UAQE01000001">
    <property type="protein sequence ID" value="SPT98790.1"/>
    <property type="molecule type" value="Genomic_DNA"/>
</dbReference>
<proteinExistence type="predicted"/>
<dbReference type="AlphaFoldDB" id="A0A2X0Y8J0"/>
<protein>
    <submittedName>
        <fullName evidence="1">Phage protein</fullName>
    </submittedName>
</protein>
<evidence type="ECO:0000313" key="1">
    <source>
        <dbReference type="EMBL" id="SPT98790.1"/>
    </source>
</evidence>